<evidence type="ECO:0000256" key="1">
    <source>
        <dbReference type="SAM" id="Phobius"/>
    </source>
</evidence>
<evidence type="ECO:0000313" key="3">
    <source>
        <dbReference type="EMBL" id="KMO43876.1"/>
    </source>
</evidence>
<sequence length="498" mass="51699">MTDGLLHGVSVLLTVDNLALCLLGAFLGTVVGVLPGLGPTTTIALLLPISLKMDVTGAIILLSGIYYGVAYGGTITSVLMRIPGEASSVVTCLDGYEMARKGRAGAALGIAAIGSFVAGTLGILGLTFISPLLARVVLSFGPGEYAAMMFAGLCLIMFFAEAGVLKALVMAAFGLALGTIGLDPITSAPRMTFGLPDLIDGVNVAPLAIGLFGISELLMLARTREEPASILAPPRRLLAFLPDRDEARRSVMPIARGSVLGFVVGLLPGGGAVLASFLSYAVERKLAKDPREFGKGAIEGVAGPEAANNSGTAGAFVPLLTLGIPSNAVTALLLGAFLIHGVVPGPLIMEQHPEVFWGVIASMYLGNVILVVLNVPLIGLFVKALEIPRAYLASMILMVCVIGVYSTNLSTFDIGLTVAFGLIGYALRRGHYDLSPLILAFVLGPTFERSLRQWLLITDGDLLGGLWERPIALGLVALGLALLATGLVGLGRRYAHDD</sequence>
<feature type="transmembrane region" description="Helical" evidence="1">
    <location>
        <begin position="328"/>
        <end position="349"/>
    </location>
</feature>
<dbReference type="OrthoDB" id="7323395at2"/>
<gene>
    <name evidence="3" type="ORF">VQ03_06210</name>
</gene>
<dbReference type="PATRIC" id="fig|1187852.3.peg.4561"/>
<dbReference type="PANTHER" id="PTHR35342">
    <property type="entry name" value="TRICARBOXYLIC TRANSPORT PROTEIN"/>
    <property type="match status" value="1"/>
</dbReference>
<keyword evidence="4" id="KW-1185">Reference proteome</keyword>
<organism evidence="3 4">
    <name type="scientific">Methylobacterium tarhaniae</name>
    <dbReference type="NCBI Taxonomy" id="1187852"/>
    <lineage>
        <taxon>Bacteria</taxon>
        <taxon>Pseudomonadati</taxon>
        <taxon>Pseudomonadota</taxon>
        <taxon>Alphaproteobacteria</taxon>
        <taxon>Hyphomicrobiales</taxon>
        <taxon>Methylobacteriaceae</taxon>
        <taxon>Methylobacterium</taxon>
    </lineage>
</organism>
<dbReference type="EMBL" id="LABZ01000034">
    <property type="protein sequence ID" value="KMO43876.1"/>
    <property type="molecule type" value="Genomic_DNA"/>
</dbReference>
<dbReference type="RefSeq" id="WP_048450000.1">
    <property type="nucleotide sequence ID" value="NZ_JBNNPJ010000072.1"/>
</dbReference>
<feature type="transmembrane region" description="Helical" evidence="1">
    <location>
        <begin position="471"/>
        <end position="490"/>
    </location>
</feature>
<proteinExistence type="predicted"/>
<feature type="domain" description="DUF112" evidence="2">
    <location>
        <begin position="18"/>
        <end position="439"/>
    </location>
</feature>
<keyword evidence="1" id="KW-0812">Transmembrane</keyword>
<keyword evidence="1" id="KW-1133">Transmembrane helix</keyword>
<evidence type="ECO:0000259" key="2">
    <source>
        <dbReference type="Pfam" id="PF01970"/>
    </source>
</evidence>
<feature type="transmembrane region" description="Helical" evidence="1">
    <location>
        <begin position="12"/>
        <end position="37"/>
    </location>
</feature>
<dbReference type="PANTHER" id="PTHR35342:SF5">
    <property type="entry name" value="TRICARBOXYLIC TRANSPORT PROTEIN"/>
    <property type="match status" value="1"/>
</dbReference>
<feature type="transmembrane region" description="Helical" evidence="1">
    <location>
        <begin position="106"/>
        <end position="129"/>
    </location>
</feature>
<comment type="caution">
    <text evidence="3">The sequence shown here is derived from an EMBL/GenBank/DDBJ whole genome shotgun (WGS) entry which is preliminary data.</text>
</comment>
<accession>A0A0J6VX25</accession>
<feature type="transmembrane region" description="Helical" evidence="1">
    <location>
        <begin position="355"/>
        <end position="382"/>
    </location>
</feature>
<feature type="transmembrane region" description="Helical" evidence="1">
    <location>
        <begin position="57"/>
        <end position="79"/>
    </location>
</feature>
<evidence type="ECO:0000313" key="4">
    <source>
        <dbReference type="Proteomes" id="UP000036449"/>
    </source>
</evidence>
<feature type="transmembrane region" description="Helical" evidence="1">
    <location>
        <begin position="259"/>
        <end position="282"/>
    </location>
</feature>
<protein>
    <submittedName>
        <fullName evidence="3">Transporter</fullName>
    </submittedName>
</protein>
<keyword evidence="1" id="KW-0472">Membrane</keyword>
<name>A0A0J6VX25_9HYPH</name>
<feature type="transmembrane region" description="Helical" evidence="1">
    <location>
        <begin position="149"/>
        <end position="177"/>
    </location>
</feature>
<dbReference type="Pfam" id="PF01970">
    <property type="entry name" value="TctA"/>
    <property type="match status" value="1"/>
</dbReference>
<feature type="transmembrane region" description="Helical" evidence="1">
    <location>
        <begin position="389"/>
        <end position="405"/>
    </location>
</feature>
<dbReference type="InterPro" id="IPR002823">
    <property type="entry name" value="DUF112_TM"/>
</dbReference>
<dbReference type="Proteomes" id="UP000036449">
    <property type="component" value="Unassembled WGS sequence"/>
</dbReference>
<reference evidence="3 4" key="1">
    <citation type="submission" date="2015-03" db="EMBL/GenBank/DDBJ databases">
        <title>Genome sequencing of Methylobacterium tarhaniae DSM 25844.</title>
        <authorList>
            <person name="Chaudhry V."/>
            <person name="Patil P.B."/>
        </authorList>
    </citation>
    <scope>NUCLEOTIDE SEQUENCE [LARGE SCALE GENOMIC DNA]</scope>
    <source>
        <strain evidence="3 4">DSM 25844</strain>
    </source>
</reference>
<dbReference type="AlphaFoldDB" id="A0A0J6VX25"/>